<dbReference type="EMBL" id="JAZHOF010000002">
    <property type="protein sequence ID" value="MEJ8570969.1"/>
    <property type="molecule type" value="Genomic_DNA"/>
</dbReference>
<dbReference type="NCBIfam" id="TIGR04123">
    <property type="entry name" value="P_estr_lig_assc"/>
    <property type="match status" value="1"/>
</dbReference>
<dbReference type="AlphaFoldDB" id="A0AAW9RNI7"/>
<dbReference type="InterPro" id="IPR026336">
    <property type="entry name" value="PdeM-like"/>
</dbReference>
<proteinExistence type="predicted"/>
<dbReference type="SUPFAM" id="SSF56300">
    <property type="entry name" value="Metallo-dependent phosphatases"/>
    <property type="match status" value="1"/>
</dbReference>
<dbReference type="InterPro" id="IPR024173">
    <property type="entry name" value="Pesterase_MJ0037-like"/>
</dbReference>
<dbReference type="GO" id="GO:0016787">
    <property type="term" value="F:hydrolase activity"/>
    <property type="evidence" value="ECO:0007669"/>
    <property type="project" value="UniProtKB-KW"/>
</dbReference>
<protein>
    <submittedName>
        <fullName evidence="2">Ligase-associated DNA damage response endonuclease PdeM</fullName>
        <ecNumber evidence="2">3.1.-.-</ecNumber>
    </submittedName>
</protein>
<dbReference type="GO" id="GO:0004519">
    <property type="term" value="F:endonuclease activity"/>
    <property type="evidence" value="ECO:0007669"/>
    <property type="project" value="UniProtKB-KW"/>
</dbReference>
<dbReference type="Proteomes" id="UP001378188">
    <property type="component" value="Unassembled WGS sequence"/>
</dbReference>
<dbReference type="PIRSF" id="PIRSF000887">
    <property type="entry name" value="Pesterase_MJ0037"/>
    <property type="match status" value="1"/>
</dbReference>
<keyword evidence="3" id="KW-1185">Reference proteome</keyword>
<dbReference type="Gene3D" id="3.60.21.10">
    <property type="match status" value="1"/>
</dbReference>
<dbReference type="InterPro" id="IPR029052">
    <property type="entry name" value="Metallo-depent_PP-like"/>
</dbReference>
<dbReference type="PANTHER" id="PTHR39323:SF1">
    <property type="entry name" value="BLR1149 PROTEIN"/>
    <property type="match status" value="1"/>
</dbReference>
<name>A0AAW9RNI7_9HYPH</name>
<dbReference type="InterPro" id="IPR004843">
    <property type="entry name" value="Calcineurin-like_PHP"/>
</dbReference>
<dbReference type="PANTHER" id="PTHR39323">
    <property type="entry name" value="BLR1149 PROTEIN"/>
    <property type="match status" value="1"/>
</dbReference>
<sequence length="224" mass="24190">MAAIRIAGAVLQPDTSGAIWWPEESMLIVADLHLEKGSSIAGRGALLPPYDTAATLARLAAVVGRLAPRTVVCLGDSFHDVRAGGRLPEPYRRALGEMQRRCDWLWIAGNHDPARPDNVAGDWYDELAVGGLVLRHEPDPRSPDGEIAGHLHPAAKVRLRGRGVRRRCFAGDGRRLVMPAFGAFTGGLNVLDDAYAGLFAHEALAAWMIGRAVYPIPGRKLLPD</sequence>
<comment type="caution">
    <text evidence="2">The sequence shown here is derived from an EMBL/GenBank/DDBJ whole genome shotgun (WGS) entry which is preliminary data.</text>
</comment>
<evidence type="ECO:0000313" key="3">
    <source>
        <dbReference type="Proteomes" id="UP001378188"/>
    </source>
</evidence>
<dbReference type="Pfam" id="PF00149">
    <property type="entry name" value="Metallophos"/>
    <property type="match status" value="1"/>
</dbReference>
<keyword evidence="2" id="KW-0255">Endonuclease</keyword>
<keyword evidence="2" id="KW-0436">Ligase</keyword>
<evidence type="ECO:0000313" key="2">
    <source>
        <dbReference type="EMBL" id="MEJ8570969.1"/>
    </source>
</evidence>
<accession>A0AAW9RNI7</accession>
<evidence type="ECO:0000259" key="1">
    <source>
        <dbReference type="Pfam" id="PF00149"/>
    </source>
</evidence>
<dbReference type="RefSeq" id="WP_340328888.1">
    <property type="nucleotide sequence ID" value="NZ_JAZHOF010000002.1"/>
</dbReference>
<organism evidence="2 3">
    <name type="scientific">Microbaculum marinum</name>
    <dbReference type="NCBI Taxonomy" id="1764581"/>
    <lineage>
        <taxon>Bacteria</taxon>
        <taxon>Pseudomonadati</taxon>
        <taxon>Pseudomonadota</taxon>
        <taxon>Alphaproteobacteria</taxon>
        <taxon>Hyphomicrobiales</taxon>
        <taxon>Tepidamorphaceae</taxon>
        <taxon>Microbaculum</taxon>
    </lineage>
</organism>
<feature type="domain" description="Calcineurin-like phosphoesterase" evidence="1">
    <location>
        <begin position="27"/>
        <end position="131"/>
    </location>
</feature>
<gene>
    <name evidence="2" type="primary">pdeM</name>
    <name evidence="2" type="ORF">V3328_05770</name>
</gene>
<keyword evidence="2" id="KW-0540">Nuclease</keyword>
<dbReference type="GO" id="GO:0016874">
    <property type="term" value="F:ligase activity"/>
    <property type="evidence" value="ECO:0007669"/>
    <property type="project" value="UniProtKB-KW"/>
</dbReference>
<dbReference type="EC" id="3.1.-.-" evidence="2"/>
<keyword evidence="2" id="KW-0378">Hydrolase</keyword>
<reference evidence="2 3" key="1">
    <citation type="submission" date="2024-02" db="EMBL/GenBank/DDBJ databases">
        <title>Genome analysis and characterization of Microbaculum marinisediminis sp. nov., isolated from marine sediment.</title>
        <authorList>
            <person name="Du Z.-J."/>
            <person name="Ye Y.-Q."/>
            <person name="Zhang Z.-R."/>
            <person name="Yuan S.-M."/>
            <person name="Zhang X.-Y."/>
        </authorList>
    </citation>
    <scope>NUCLEOTIDE SEQUENCE [LARGE SCALE GENOMIC DNA]</scope>
    <source>
        <strain evidence="2 3">SDUM1044001</strain>
    </source>
</reference>